<feature type="transmembrane region" description="Helical" evidence="12">
    <location>
        <begin position="3665"/>
        <end position="3687"/>
    </location>
</feature>
<dbReference type="InterPro" id="IPR001293">
    <property type="entry name" value="Znf_TRAF"/>
</dbReference>
<evidence type="ECO:0000256" key="8">
    <source>
        <dbReference type="ARBA" id="ARBA00023136"/>
    </source>
</evidence>
<accession>A0A3R7BAF4</accession>
<reference evidence="14 15" key="1">
    <citation type="submission" date="2018-08" db="EMBL/GenBank/DDBJ databases">
        <title>Aphanomyces genome sequencing and annotation.</title>
        <authorList>
            <person name="Minardi D."/>
            <person name="Oidtmann B."/>
            <person name="Van Der Giezen M."/>
            <person name="Studholme D.J."/>
        </authorList>
    </citation>
    <scope>NUCLEOTIDE SEQUENCE [LARGE SCALE GENOMIC DNA]</scope>
    <source>
        <strain evidence="14 15">Da</strain>
    </source>
</reference>
<feature type="non-terminal residue" evidence="14">
    <location>
        <position position="1"/>
    </location>
</feature>
<dbReference type="PROSITE" id="PS50145">
    <property type="entry name" value="ZF_TRAF"/>
    <property type="match status" value="1"/>
</dbReference>
<evidence type="ECO:0000256" key="5">
    <source>
        <dbReference type="ARBA" id="ARBA00022771"/>
    </source>
</evidence>
<feature type="transmembrane region" description="Helical" evidence="12">
    <location>
        <begin position="4101"/>
        <end position="4126"/>
    </location>
</feature>
<keyword evidence="6 9" id="KW-0862">Zinc</keyword>
<evidence type="ECO:0000313" key="15">
    <source>
        <dbReference type="Proteomes" id="UP000285430"/>
    </source>
</evidence>
<evidence type="ECO:0000256" key="4">
    <source>
        <dbReference type="ARBA" id="ARBA00022737"/>
    </source>
</evidence>
<protein>
    <recommendedName>
        <fullName evidence="13">TRAF-type domain-containing protein</fullName>
    </recommendedName>
</protein>
<dbReference type="InterPro" id="IPR002859">
    <property type="entry name" value="PKD/REJ-like"/>
</dbReference>
<feature type="domain" description="TRAF-type" evidence="13">
    <location>
        <begin position="4427"/>
        <end position="4472"/>
    </location>
</feature>
<keyword evidence="5 9" id="KW-0863">Zinc-finger</keyword>
<proteinExistence type="predicted"/>
<gene>
    <name evidence="14" type="ORF">DYB37_004723</name>
</gene>
<dbReference type="Pfam" id="PF02010">
    <property type="entry name" value="REJ"/>
    <property type="match status" value="2"/>
</dbReference>
<keyword evidence="7 12" id="KW-1133">Transmembrane helix</keyword>
<name>A0A3R7BAF4_APHAT</name>
<evidence type="ECO:0000256" key="11">
    <source>
        <dbReference type="SAM" id="MobiDB-lite"/>
    </source>
</evidence>
<dbReference type="Pfam" id="PF01825">
    <property type="entry name" value="GPS"/>
    <property type="match status" value="1"/>
</dbReference>
<dbReference type="Proteomes" id="UP000285430">
    <property type="component" value="Unassembled WGS sequence"/>
</dbReference>
<feature type="region of interest" description="Disordered" evidence="11">
    <location>
        <begin position="4626"/>
        <end position="4665"/>
    </location>
</feature>
<dbReference type="GO" id="GO:0005886">
    <property type="term" value="C:plasma membrane"/>
    <property type="evidence" value="ECO:0007669"/>
    <property type="project" value="TreeGrafter"/>
</dbReference>
<dbReference type="PANTHER" id="PTHR46730">
    <property type="entry name" value="POLYCYSTIN-1"/>
    <property type="match status" value="1"/>
</dbReference>
<keyword evidence="10" id="KW-0175">Coiled coil</keyword>
<sequence length="4665" mass="505643">ALVWPAHQNASRRLSTVLISIGMTHSFVGSVSYSIRLISERATSTSKWDYRGNMTWQNKDVTTVPATHSTAATPLVVGAVSANTTMALGATGLVELTNLALDVSDVLQVNVRVYGAVASDVVSSVLAVESMTNYPTMYSAGAFVNGSWRLAAKTLASSQDVSRRVESLTIGFQVGRSFVGTLPYAIRVSAIKANRQVSEWVYRGNMTWQAAPSAWPTLLDTPPPPTTLVGGSTTYNKSVAFGASNTIHVSDLSFGVQDELVLDFSVYSNVAPLQVTALASQSVATYPTMYHTAVLSVGAWRLPSYSLPVQATSRKVANLTLVIRMPDGFSGAAQFGVRFTALSADHVQAAWVYRAKMTWQSGTTVALPVLHPASKSSRLVVGSVRPTPVVAFNTSGSIELSDIALGISDTFTLDVRVQSPAVAKTVSVYMVESVTNYPVLYHTSAALANGSYTLPALVWPAHQNASRRLSTVLISIGMTHSFVGSVSYSIRLISERATSTSKWVYGGDMMWGNKVKAFVPANVSPVVRSPLVGNVSYERSVPFNTSAAIELSNVTLHFADEVLVEFWIVGKTVARSVSIYAVEMLPNYSVSYLTGYLSNGRWMIPSRSADGDTARNLDVLALQVRLPFGFVGRVQYGVRLSTRRKNWNSQWVYTGFLTVEDLEIPWPTSQLLPFEKTLAFGAWTSFVLNVSNVTGLTDVSVNCSEDITVTRHDKWITRNNYGVFHIASMSEASVVSWNMTSNRVARTVTSINCTATTASVDIPSHTTSFSWSFNYLPTSVPIVLATTAMQFSVGPHSSSQLNLSALFTDYLNVGAFNSSQCSMSWNASQIEAIELDHVAVNSSFQQFRQPNVNCSQNSTLVVVPALGFFGYSTVVLLVSNDTTVKPFKLQFKVQVPLPSPPSVILFSTTLSASYRSTATLIILEATVPPPCILQLQLPDIPGYRFRGQWYQNVVTSNVSSIRQQPLTIQPPPTYISRQVVNLIVYSLCPDAQTMAVSTQLVLNWLQASPPSLTVVSDPSQLFFATNTVFVNVSAALHPLDMHQGILALDVTFNSSVLHLNNQATMLTPTQFRLGMPQSVSVLAFTPTRYFSGAITVTCTLTSSAYDTFAISTSDWNGTILPVASKLLAKVTATTVLRENDVIQLLVAVDSVMATGYTQASRTILILETSDIASVANLTCSVVSSRLYCPLTPGFVARLNQSVVLTPRKYMSGSMNVSTLTITSINTPLPCLGSVLSPQGFETCCQKSLLCSAAVDQTTLYVQGIPQPPELDVTPTRLSSSIQGTSWVFIKRVALTDPSQKLDVYVTCPVGVLRKVTQTRDQWQVSLPRANVFTTAFDGYQVQLSGPVNSMGIQLVWQPMPPTVNFSCSIQAVVTDPLEGANFTALMSVAVQLAQTLPLVQLPQTYFELDEGTPFVLPIIADKANVASVVLDCPPKLCANISWSNGSITRSAESTVILAGDSLRNGSFVVTLIKYTTGILPFTVTAIPLSRASSNQSIPIQVVVRSLPTLPLVDIAPKVYLSVASYVAFQVKITSLDPNDQIVVTISVPSQSVESLWSPGWMLQSTNDTVNQYAVNASSANQSTWQLQGLLVQNLTRPFMIDLFVSSTEPATKLATIRHIALTIVPNMSIANVLSIQSEEDALIPIPLASASQLWDMDGDILSQVWISGQSRRPQPLVNTTVLSYNMSKDVTTVYIQNKFHFSGLQTVYVVGDDGLTQVNILVKPKTFTAQLSLPSRSTMAISIAAQTSVQLSLPRVVPVSGTVGLKYLGPQGPLRVYLVLQSAIQLRVSSAYVGVFHLSLQSGGGYQVAFDVRILPVAAMPWIFNASSTVLVNATQTSVVLAPQSFDDIMVVDAKTSAKYASPLTLQWPQYETSNKSYFAVATSTEVASSSSRLTVSTATRIVGTTVLVVSQPVAPTMHLEPLRNISVFFPAWYVYWNESIACRFQVQSPDTTGNQYLRFFATMNASQIQLVRYNQSSVNVSVDSGGSALAVVEILAKPSTFFLPSTQLEVVPRAGFVGDLRFALVVRSIVRESQNSVDTVYSWSVTVIPTATAVSLQLFASKSKFLETESVMLNSTVGVTSAMENLSMAVFSSMPNNIATVQPVNLVPNQPFSLQTVPFWFGVFDVVVNATVQHRTASPRDKAITSRSIRVEIVPVAYPPVLLAPSVVPSAPNTWSNLSITQFVPFVQNRTVPLETMKLYLRVLQLGLSLKLNNTVLKVTPNVLLEIPPTALVMGSGGIYNVTFSAIHRIPSSNTSATTSVDQTLYVAGISVDFNASSIVEGQGILLSVALKSPSQAPVTLLLTCSDFWQRVELSATNTTVVDTTPWNVALATTRDYVDHGDLTVNCSVQIQTLDPFFSQVDPVRTIPLVIQDPDVSGVDIAGPQTNKAIQLVVAEGVFGDSYSIRLTTIPFALVTISLSCVQVRVGVFPSTLTFTPDDWNIRQAITVNATDDFIKQGTVDTWITHTVASDDPLYAKLAMFNVALRTIETADRTPAPMVQQIYFGDTGADLLVMFNRAVDQTNFTGATNFSCGLVFNVTVAGVFGDSPLCSWPNTKTIRVVLGKSPLVLPKDFVGLNGNVLKSTPDAVLSMASIWIQVDLPRKPLVPRISVSGALNLGSCDGLALNAKASSGSGGRQMTWQWTIDPPGLLDDMGLSNQSIAIPSDLLAYGGVYTVTLTLTNFFNMNATSDNLVVTKASMPLPSVYIEGPSQVSLLRSQTLQLSSVAMVSTCGDATTNPSMGFLWSLNNVPVVSESRNPRNLKLSKLDRGSYAITVLVFMADTPEVNNTASVLVQVNSSPLVAVIVGGNRTIGNVDDLLLNGTTSFDPDNSTTELSYTWTCTDFSTGRTSCNGLDIDNGDVTTVPRDYLPPKTTLLITLTISDPSTGRQSNAIVSLTVVLGNPPITKILSLATTKFNPDAKIVLAGSVTSVLDTQPAAQWSIDGDSDGSLAASTFGLPVVRRKTKPPLTIAISHVVEVSPAAGTTLVTSFHISCTDWVDEDLPLKFSFKYIVGEYSIDAPQVTLSDYSLTTSFDTVFPTGGGPNNTITIVSYIADALGYTTQSITTVQVTLPTYNNDAEQAAFLQNQTSQLENLAASNDPGKVLNMVNILASMMVTPSTAANVTDTPESTPEPTTYVPAPTDSAGSPAPTPAPTRPPKRCSTAISGTVCSGHGTCTNNPPQCSDDILECTAICTCGLSWYGTDCNTSQEDYDKKQKMLGSLLNSMVMANANVEPTPQALEQQSSAVASITANVAVLSPTQQSQALDLVASILTSSSSVTLSPATTTAVGQSISSLLDAPPVATTSTQQRRRLDAQDTKSTRVGNTVSLLATSMLSDHEPGEAAVQMNTKNLKLTLQRHDASAIAKAIVQLPLSVEQVKRNYTSPSFGFPDNFSTYGGCASVDTHAALYASNLYGDESATVINSAVMGLNLKCGDAPMPVANLSKGVTIRMRNNKQYPMPSKLLNGTVQCVVNQPKGAWSSEGCVQVKDPDPAYIVCECNHLTDFSSQVNQALHAVEDNVVAVFTYKTTLEDVKQNLQVVVTMGVFFILYAAGLLYGMRRDRLDAVGYSQQQKKLMEGTKVDMNNLFQLPKVVNAKTKTERMKALVREFWAGMSGKHQLLSIFLTYDPDFTRPQRLMIIFTTIMSQMLINAVLYRLRQLEPNIGTMLVSGLVSSVLMMPVTLAFVILFKKSAKKHEYMVRYQLEDSDNVIEVQVDAYGNPVEYTKFDVLRMDLQTLSNGIDPSSFQLCLRWLQRDGLDGPLIGPLSRALFLVLHGHDVWIEPESSPGESALVVKSTDHQKRKRMSSLFKAPRKSTVAIEDPSTADKVAEKVVLPRLSEHDAMAKLLAMWGNQDLHNAVMKLEPTHLTSDAIAQLSVETNAGTSQLKVSVPTLPSDVVELRNCKALLEFCSKFHECAECFQSDAVAVLRNAQDQIRRANEELIATKQLIKSQLSQHMSTTKSLARRSITRLSRSSSKDHKTAALRAVKDQVKTKRHMTHARTIRKEAQKSLTLQRKQMQKQAKADLRAVLANLNGLQRWKKRFELYVAAKESKRLAAMPLHERQLFLKEKEKLQNLRMTSRLLYNQFLRRQPQKLPKPLFPDWVNYILYVMCACIDGFAGWFVLQFAFTIGGDLANVFIGSIVTGLVMTWVVSDPIMIFFKMGIMPVLATALLANTGIFEALSAETFVLGAAAAVGVAGVAKLRGKKASAVPIANPEAQKKDKKVDVVDEALARVRRDLDPESSSTSGPPSTQVLAAEMDAQTHVEYLQTWDKLHDLSTAVVDNSEEQKQRTVVVVRKGPSVGSVPVQHPDHALFPSNYIDMPSAIDHRDVDSSNIVPIGPPIDMVVLPFSDEDDDKASEVCQCGQNVPLDSRQTHLAHDCSHRMVQCRNPGCGLFVQARGLVGHESSQCRLVLCPCGRMILKHKLRQHQESEECSVKVVTCRLGCGVSGFTVRTLDTHERTECALRPIECPACHIVTQARDQASHRLECCGSSGMTGTQPSPAVVVPLRVKGPALSMVVDKSPPSPQRRQLAPLRLTKRVYIAAADDTIDETKDAAAATTQARVSPLRLTGPPLMSTMAEARVQSGLASAAKSTLEERAFHKTQARAFLQENTRQTAFVDTEVSLFSMNASQPPKPKADKKDKSKVNNPYKLKPGKLYHDSDEDNV</sequence>
<feature type="compositionally biased region" description="Basic and acidic residues" evidence="11">
    <location>
        <begin position="4635"/>
        <end position="4644"/>
    </location>
</feature>
<feature type="transmembrane region" description="Helical" evidence="12">
    <location>
        <begin position="4132"/>
        <end position="4150"/>
    </location>
</feature>
<keyword evidence="2 12" id="KW-0812">Transmembrane</keyword>
<feature type="zinc finger region" description="TRAF-type" evidence="9">
    <location>
        <begin position="4427"/>
        <end position="4472"/>
    </location>
</feature>
<dbReference type="SMART" id="SM00303">
    <property type="entry name" value="GPS"/>
    <property type="match status" value="1"/>
</dbReference>
<evidence type="ECO:0000256" key="10">
    <source>
        <dbReference type="SAM" id="Coils"/>
    </source>
</evidence>
<evidence type="ECO:0000313" key="14">
    <source>
        <dbReference type="EMBL" id="RHZ23185.1"/>
    </source>
</evidence>
<feature type="coiled-coil region" evidence="10">
    <location>
        <begin position="3919"/>
        <end position="3946"/>
    </location>
</feature>
<keyword evidence="3 9" id="KW-0479">Metal-binding</keyword>
<dbReference type="GO" id="GO:0005261">
    <property type="term" value="F:monoatomic cation channel activity"/>
    <property type="evidence" value="ECO:0007669"/>
    <property type="project" value="TreeGrafter"/>
</dbReference>
<evidence type="ECO:0000256" key="7">
    <source>
        <dbReference type="ARBA" id="ARBA00022989"/>
    </source>
</evidence>
<feature type="compositionally biased region" description="Low complexity" evidence="11">
    <location>
        <begin position="3124"/>
        <end position="3147"/>
    </location>
</feature>
<dbReference type="GO" id="GO:0008270">
    <property type="term" value="F:zinc ion binding"/>
    <property type="evidence" value="ECO:0007669"/>
    <property type="project" value="UniProtKB-KW"/>
</dbReference>
<organism evidence="14 15">
    <name type="scientific">Aphanomyces astaci</name>
    <name type="common">Crayfish plague agent</name>
    <dbReference type="NCBI Taxonomy" id="112090"/>
    <lineage>
        <taxon>Eukaryota</taxon>
        <taxon>Sar</taxon>
        <taxon>Stramenopiles</taxon>
        <taxon>Oomycota</taxon>
        <taxon>Saprolegniomycetes</taxon>
        <taxon>Saprolegniales</taxon>
        <taxon>Verrucalvaceae</taxon>
        <taxon>Aphanomyces</taxon>
    </lineage>
</organism>
<comment type="subcellular location">
    <subcellularLocation>
        <location evidence="1">Membrane</location>
    </subcellularLocation>
</comment>
<evidence type="ECO:0000256" key="9">
    <source>
        <dbReference type="PROSITE-ProRule" id="PRU00207"/>
    </source>
</evidence>
<dbReference type="GO" id="GO:0006816">
    <property type="term" value="P:calcium ion transport"/>
    <property type="evidence" value="ECO:0007669"/>
    <property type="project" value="TreeGrafter"/>
</dbReference>
<evidence type="ECO:0000256" key="6">
    <source>
        <dbReference type="ARBA" id="ARBA00022833"/>
    </source>
</evidence>
<feature type="transmembrane region" description="Helical" evidence="12">
    <location>
        <begin position="3536"/>
        <end position="3555"/>
    </location>
</feature>
<evidence type="ECO:0000259" key="13">
    <source>
        <dbReference type="PROSITE" id="PS50145"/>
    </source>
</evidence>
<dbReference type="Gene3D" id="2.60.220.50">
    <property type="match status" value="1"/>
</dbReference>
<feature type="region of interest" description="Disordered" evidence="11">
    <location>
        <begin position="3120"/>
        <end position="3160"/>
    </location>
</feature>
<dbReference type="EMBL" id="QUTH01002893">
    <property type="protein sequence ID" value="RHZ23185.1"/>
    <property type="molecule type" value="Genomic_DNA"/>
</dbReference>
<keyword evidence="4" id="KW-0677">Repeat</keyword>
<evidence type="ECO:0000256" key="1">
    <source>
        <dbReference type="ARBA" id="ARBA00004370"/>
    </source>
</evidence>
<dbReference type="VEuPathDB" id="FungiDB:H257_14636"/>
<evidence type="ECO:0000256" key="12">
    <source>
        <dbReference type="SAM" id="Phobius"/>
    </source>
</evidence>
<dbReference type="VEuPathDB" id="FungiDB:H257_14635"/>
<keyword evidence="8 12" id="KW-0472">Membrane</keyword>
<feature type="transmembrane region" description="Helical" evidence="12">
    <location>
        <begin position="3635"/>
        <end position="3653"/>
    </location>
</feature>
<dbReference type="Gene3D" id="3.30.40.10">
    <property type="entry name" value="Zinc/RING finger domain, C3HC4 (zinc finger)"/>
    <property type="match status" value="2"/>
</dbReference>
<evidence type="ECO:0000256" key="2">
    <source>
        <dbReference type="ARBA" id="ARBA00022692"/>
    </source>
</evidence>
<comment type="caution">
    <text evidence="14">The sequence shown here is derived from an EMBL/GenBank/DDBJ whole genome shotgun (WGS) entry which is preliminary data.</text>
</comment>
<dbReference type="PANTHER" id="PTHR46730:SF1">
    <property type="entry name" value="PLAT DOMAIN-CONTAINING PROTEIN"/>
    <property type="match status" value="1"/>
</dbReference>
<dbReference type="InterPro" id="IPR013083">
    <property type="entry name" value="Znf_RING/FYVE/PHD"/>
</dbReference>
<dbReference type="InterPro" id="IPR046338">
    <property type="entry name" value="GAIN_dom_sf"/>
</dbReference>
<evidence type="ECO:0000256" key="3">
    <source>
        <dbReference type="ARBA" id="ARBA00022723"/>
    </source>
</evidence>
<dbReference type="InterPro" id="IPR000203">
    <property type="entry name" value="GPS"/>
</dbReference>